<dbReference type="InterPro" id="IPR010998">
    <property type="entry name" value="Integrase_recombinase_N"/>
</dbReference>
<dbReference type="AlphaFoldDB" id="A0A2X0QVC5"/>
<proteinExistence type="predicted"/>
<accession>A0A2X0QVC5</accession>
<dbReference type="GO" id="GO:0003677">
    <property type="term" value="F:DNA binding"/>
    <property type="evidence" value="ECO:0007669"/>
    <property type="project" value="UniProtKB-KW"/>
</dbReference>
<evidence type="ECO:0000256" key="1">
    <source>
        <dbReference type="ARBA" id="ARBA00023125"/>
    </source>
</evidence>
<dbReference type="EMBL" id="LS423452">
    <property type="protein sequence ID" value="SPS06153.1"/>
    <property type="molecule type" value="Genomic_DNA"/>
</dbReference>
<dbReference type="SUPFAM" id="SSF56349">
    <property type="entry name" value="DNA breaking-rejoining enzymes"/>
    <property type="match status" value="1"/>
</dbReference>
<sequence length="125" mass="14397">MTVRDITRHKNSNFVDWEDKPIVNITGEMCRDRFKQISTRSPVQANQAFRILRTLINFSIDEENPRFNPVQILSKKGLWNPNNSKSGSIPLEKIGIVWNKLQERRRSPAMLPIAQTGADITFLSC</sequence>
<evidence type="ECO:0000313" key="2">
    <source>
        <dbReference type="EMBL" id="SPS06153.1"/>
    </source>
</evidence>
<reference evidence="2" key="1">
    <citation type="submission" date="2018-05" db="EMBL/GenBank/DDBJ databases">
        <authorList>
            <person name="Lanie J.A."/>
            <person name="Ng W.-L."/>
            <person name="Kazmierczak K.M."/>
            <person name="Andrzejewski T.M."/>
            <person name="Davidsen T.M."/>
            <person name="Wayne K.J."/>
            <person name="Tettelin H."/>
            <person name="Glass J.I."/>
            <person name="Rusch D."/>
            <person name="Podicherti R."/>
            <person name="Tsui H.-C.T."/>
            <person name="Winkler M.E."/>
        </authorList>
    </citation>
    <scope>NUCLEOTIDE SEQUENCE</scope>
    <source>
        <strain evidence="2">KNB</strain>
    </source>
</reference>
<protein>
    <submittedName>
        <fullName evidence="2">Uncharacterized protein</fullName>
    </submittedName>
</protein>
<dbReference type="Gene3D" id="1.10.150.130">
    <property type="match status" value="1"/>
</dbReference>
<name>A0A2X0QVC5_9PROT</name>
<gene>
    <name evidence="2" type="ORF">NITFAB_1743</name>
</gene>
<dbReference type="InterPro" id="IPR011010">
    <property type="entry name" value="DNA_brk_join_enz"/>
</dbReference>
<organism evidence="2">
    <name type="scientific">Candidatus Nitrotoga fabula</name>
    <dbReference type="NCBI Taxonomy" id="2182327"/>
    <lineage>
        <taxon>Bacteria</taxon>
        <taxon>Pseudomonadati</taxon>
        <taxon>Pseudomonadota</taxon>
        <taxon>Betaproteobacteria</taxon>
        <taxon>Nitrosomonadales</taxon>
        <taxon>Gallionellaceae</taxon>
        <taxon>Candidatus Nitrotoga</taxon>
    </lineage>
</organism>
<keyword evidence="1" id="KW-0238">DNA-binding</keyword>